<dbReference type="InterPro" id="IPR011990">
    <property type="entry name" value="TPR-like_helical_dom_sf"/>
</dbReference>
<evidence type="ECO:0000313" key="4">
    <source>
        <dbReference type="Proteomes" id="UP000664169"/>
    </source>
</evidence>
<dbReference type="Pfam" id="PF13424">
    <property type="entry name" value="TPR_12"/>
    <property type="match status" value="5"/>
</dbReference>
<dbReference type="OrthoDB" id="5986190at2759"/>
<dbReference type="Pfam" id="PF13374">
    <property type="entry name" value="TPR_10"/>
    <property type="match status" value="1"/>
</dbReference>
<dbReference type="InterPro" id="IPR019734">
    <property type="entry name" value="TPR_rpt"/>
</dbReference>
<name>A0A8H3I8A5_9LECA</name>
<evidence type="ECO:0000259" key="2">
    <source>
        <dbReference type="Pfam" id="PF01048"/>
    </source>
</evidence>
<organism evidence="3 4">
    <name type="scientific">Gomphillus americanus</name>
    <dbReference type="NCBI Taxonomy" id="1940652"/>
    <lineage>
        <taxon>Eukaryota</taxon>
        <taxon>Fungi</taxon>
        <taxon>Dikarya</taxon>
        <taxon>Ascomycota</taxon>
        <taxon>Pezizomycotina</taxon>
        <taxon>Lecanoromycetes</taxon>
        <taxon>OSLEUM clade</taxon>
        <taxon>Ostropomycetidae</taxon>
        <taxon>Ostropales</taxon>
        <taxon>Graphidaceae</taxon>
        <taxon>Gomphilloideae</taxon>
        <taxon>Gomphillus</taxon>
    </lineage>
</organism>
<dbReference type="EMBL" id="CAJPDQ010000013">
    <property type="protein sequence ID" value="CAF9918622.1"/>
    <property type="molecule type" value="Genomic_DNA"/>
</dbReference>
<dbReference type="AlphaFoldDB" id="A0A8H3I8A5"/>
<gene>
    <name evidence="3" type="ORF">GOMPHAMPRED_001579</name>
</gene>
<dbReference type="Gene3D" id="1.25.40.10">
    <property type="entry name" value="Tetratricopeptide repeat domain"/>
    <property type="match status" value="3"/>
</dbReference>
<dbReference type="InterPro" id="IPR053137">
    <property type="entry name" value="NLR-like"/>
</dbReference>
<dbReference type="InterPro" id="IPR000845">
    <property type="entry name" value="Nucleoside_phosphorylase_d"/>
</dbReference>
<keyword evidence="1" id="KW-0802">TPR repeat</keyword>
<accession>A0A8H3I8A5</accession>
<evidence type="ECO:0000313" key="3">
    <source>
        <dbReference type="EMBL" id="CAF9918622.1"/>
    </source>
</evidence>
<dbReference type="Pfam" id="PF01048">
    <property type="entry name" value="PNP_UDP_1"/>
    <property type="match status" value="1"/>
</dbReference>
<dbReference type="PANTHER" id="PTHR46082:SF6">
    <property type="entry name" value="AAA+ ATPASE DOMAIN-CONTAINING PROTEIN-RELATED"/>
    <property type="match status" value="1"/>
</dbReference>
<dbReference type="Proteomes" id="UP000664169">
    <property type="component" value="Unassembled WGS sequence"/>
</dbReference>
<dbReference type="SUPFAM" id="SSF48452">
    <property type="entry name" value="TPR-like"/>
    <property type="match status" value="2"/>
</dbReference>
<proteinExistence type="predicted"/>
<dbReference type="InterPro" id="IPR035994">
    <property type="entry name" value="Nucleoside_phosphorylase_sf"/>
</dbReference>
<dbReference type="PROSITE" id="PS50005">
    <property type="entry name" value="TPR"/>
    <property type="match status" value="1"/>
</dbReference>
<dbReference type="Gene3D" id="3.40.50.1580">
    <property type="entry name" value="Nucleoside phosphorylase domain"/>
    <property type="match status" value="1"/>
</dbReference>
<sequence length="870" mass="98308">MPLEAEMVELVFDKFWDDHGEKYGKALGDQNTYTTGVIGEHNVVLTYMPGIGSNNAAVVAAGLRSSFRGIEITFVVGICGAVPYHISTKEEIILGDCIISTAVVQYDFGRQYPDGFIRKNSVEDSLGRANLEVRSLTAMLMTRRNRRRLTERLAYHLEVLQNLESDVEYPGAERDRLFEPFYTHEHRSGNKTCDRCLIGSATCLKDCDAIDCGKECLIIRKRLSKLSQSASISPMVHFGRFGSANTVMKSGLDRDLLAQDGGVIAFEMEGSGVWDNFATIVVKSACDYADSHKSKEWQAYAAATAAAGLKALLEKWETSEDTFRNALPEQYTENKNHQLTTTTIAHYEGSPKISTGKGGNQEHFGVIQQLEDSQKDEQRLLLEQAFSYEGKYCYQEAETCYEQVLVTCQKAFGPRHVETLWILDNLGRVCSYQIKYEKAAAFYRTSLQAKEEILGPTHESTLATMHSLGVLLKDQDKFDEAETMSRRALRGREQTLGPQNISTLDTLESLGILFKILDKFEESERMLLRALHGKEKMLGPQSVTTLATVSHLGELYVYLDRFDEAEKMFIRVLQGREKTLGPQHRLTLQTACDLGAVHSYQRRSDQTEAMLERVLLERGYFSGPQGIMTRELEHRLGRLYRHTHRYDEAEDVLVKVVQTRKEVLGPKHTAVLATLGSLARVYHQQGKILEAEELFREILQSYEEIFGPKHTRISNIARILGRIYKAQKRFQIAEKMHVRALQGYKEILGEEHVSTLDAAVDLATVYYHEGNLGEAERVFNRALQDCKEALGEKHSSILNATQGLAHVYYKQGKRDQARNMFIQARQGYEEVFGAADPSTVYTSEMLHRISKMPDNANANQQPKTGVHKDR</sequence>
<dbReference type="SUPFAM" id="SSF53167">
    <property type="entry name" value="Purine and uridine phosphorylases"/>
    <property type="match status" value="1"/>
</dbReference>
<comment type="caution">
    <text evidence="3">The sequence shown here is derived from an EMBL/GenBank/DDBJ whole genome shotgun (WGS) entry which is preliminary data.</text>
</comment>
<dbReference type="GO" id="GO:0009116">
    <property type="term" value="P:nucleoside metabolic process"/>
    <property type="evidence" value="ECO:0007669"/>
    <property type="project" value="InterPro"/>
</dbReference>
<protein>
    <recommendedName>
        <fullName evidence="2">Nucleoside phosphorylase domain-containing protein</fullName>
    </recommendedName>
</protein>
<dbReference type="GO" id="GO:0003824">
    <property type="term" value="F:catalytic activity"/>
    <property type="evidence" value="ECO:0007669"/>
    <property type="project" value="InterPro"/>
</dbReference>
<evidence type="ECO:0000256" key="1">
    <source>
        <dbReference type="PROSITE-ProRule" id="PRU00339"/>
    </source>
</evidence>
<dbReference type="SMART" id="SM00028">
    <property type="entry name" value="TPR"/>
    <property type="match status" value="9"/>
</dbReference>
<feature type="repeat" description="TPR" evidence="1">
    <location>
        <begin position="546"/>
        <end position="579"/>
    </location>
</feature>
<keyword evidence="4" id="KW-1185">Reference proteome</keyword>
<feature type="domain" description="Nucleoside phosphorylase" evidence="2">
    <location>
        <begin position="22"/>
        <end position="112"/>
    </location>
</feature>
<reference evidence="3" key="1">
    <citation type="submission" date="2021-03" db="EMBL/GenBank/DDBJ databases">
        <authorList>
            <person name="Tagirdzhanova G."/>
        </authorList>
    </citation>
    <scope>NUCLEOTIDE SEQUENCE</scope>
</reference>
<dbReference type="PANTHER" id="PTHR46082">
    <property type="entry name" value="ATP/GTP-BINDING PROTEIN-RELATED"/>
    <property type="match status" value="1"/>
</dbReference>